<dbReference type="InterPro" id="IPR035940">
    <property type="entry name" value="CAP_sf"/>
</dbReference>
<evidence type="ECO:0000259" key="1">
    <source>
        <dbReference type="SMART" id="SM00198"/>
    </source>
</evidence>
<dbReference type="InterPro" id="IPR001283">
    <property type="entry name" value="CRISP-related"/>
</dbReference>
<evidence type="ECO:0000313" key="2">
    <source>
        <dbReference type="EMBL" id="CAF0908051.1"/>
    </source>
</evidence>
<comment type="caution">
    <text evidence="2">The sequence shown here is derived from an EMBL/GenBank/DDBJ whole genome shotgun (WGS) entry which is preliminary data.</text>
</comment>
<dbReference type="Proteomes" id="UP000663854">
    <property type="component" value="Unassembled WGS sequence"/>
</dbReference>
<dbReference type="PROSITE" id="PS01009">
    <property type="entry name" value="CRISP_1"/>
    <property type="match status" value="1"/>
</dbReference>
<reference evidence="2" key="1">
    <citation type="submission" date="2021-02" db="EMBL/GenBank/DDBJ databases">
        <authorList>
            <person name="Nowell W R."/>
        </authorList>
    </citation>
    <scope>NUCLEOTIDE SEQUENCE</scope>
</reference>
<feature type="domain" description="SCP" evidence="1">
    <location>
        <begin position="35"/>
        <end position="167"/>
    </location>
</feature>
<dbReference type="PANTHER" id="PTHR10334">
    <property type="entry name" value="CYSTEINE-RICH SECRETORY PROTEIN-RELATED"/>
    <property type="match status" value="1"/>
</dbReference>
<dbReference type="PRINTS" id="PR00837">
    <property type="entry name" value="V5TPXLIKE"/>
</dbReference>
<accession>A0A814A6M3</accession>
<dbReference type="AlphaFoldDB" id="A0A814A6M3"/>
<protein>
    <recommendedName>
        <fullName evidence="1">SCP domain-containing protein</fullName>
    </recommendedName>
</protein>
<dbReference type="Pfam" id="PF00188">
    <property type="entry name" value="CAP"/>
    <property type="match status" value="1"/>
</dbReference>
<dbReference type="SUPFAM" id="SSF55797">
    <property type="entry name" value="PR-1-like"/>
    <property type="match status" value="1"/>
</dbReference>
<dbReference type="InterPro" id="IPR018244">
    <property type="entry name" value="Allrgn_V5/Tpx1_CS"/>
</dbReference>
<sequence>MATNKAAIIDNNASIFRERHMINRKTKAIRTFFSSIQRTKTDFTNYIRRSKNMDNHNGTEKYNSMTRTTKSLGNTYKGQPLGENLWTTWSTATIDINKINGSTPVTAWYNEYKFYNFSSPGFSLSAGHYTQLVWKSTTVFGIAACCISNNTRCYVVANYYPAGNYQNQFTQNVLQPPCP</sequence>
<proteinExistence type="predicted"/>
<organism evidence="2 3">
    <name type="scientific">Rotaria sordida</name>
    <dbReference type="NCBI Taxonomy" id="392033"/>
    <lineage>
        <taxon>Eukaryota</taxon>
        <taxon>Metazoa</taxon>
        <taxon>Spiralia</taxon>
        <taxon>Gnathifera</taxon>
        <taxon>Rotifera</taxon>
        <taxon>Eurotatoria</taxon>
        <taxon>Bdelloidea</taxon>
        <taxon>Philodinida</taxon>
        <taxon>Philodinidae</taxon>
        <taxon>Rotaria</taxon>
    </lineage>
</organism>
<name>A0A814A6M3_9BILA</name>
<dbReference type="SMART" id="SM00198">
    <property type="entry name" value="SCP"/>
    <property type="match status" value="1"/>
</dbReference>
<dbReference type="EMBL" id="CAJNOH010000149">
    <property type="protein sequence ID" value="CAF0908051.1"/>
    <property type="molecule type" value="Genomic_DNA"/>
</dbReference>
<gene>
    <name evidence="2" type="ORF">PYM288_LOCUS9866</name>
</gene>
<dbReference type="GO" id="GO:0005576">
    <property type="term" value="C:extracellular region"/>
    <property type="evidence" value="ECO:0007669"/>
    <property type="project" value="InterPro"/>
</dbReference>
<dbReference type="InterPro" id="IPR014044">
    <property type="entry name" value="CAP_dom"/>
</dbReference>
<dbReference type="Gene3D" id="3.40.33.10">
    <property type="entry name" value="CAP"/>
    <property type="match status" value="1"/>
</dbReference>
<evidence type="ECO:0000313" key="3">
    <source>
        <dbReference type="Proteomes" id="UP000663854"/>
    </source>
</evidence>